<organism evidence="3">
    <name type="scientific">Rhipicephalus zambeziensis</name>
    <dbReference type="NCBI Taxonomy" id="60191"/>
    <lineage>
        <taxon>Eukaryota</taxon>
        <taxon>Metazoa</taxon>
        <taxon>Ecdysozoa</taxon>
        <taxon>Arthropoda</taxon>
        <taxon>Chelicerata</taxon>
        <taxon>Arachnida</taxon>
        <taxon>Acari</taxon>
        <taxon>Parasitiformes</taxon>
        <taxon>Ixodida</taxon>
        <taxon>Ixodoidea</taxon>
        <taxon>Ixodidae</taxon>
        <taxon>Rhipicephalinae</taxon>
        <taxon>Rhipicephalus</taxon>
        <taxon>Rhipicephalus</taxon>
    </lineage>
</organism>
<sequence length="90" mass="9613">MARSIAFMISIFAVTSIITIKGVTLPFGNSCNVGTPCNCLSNGLSRGCYGMGCQCSCRSLSPSPHRGRRRSPKQQVSKTSIGRCAVTQLR</sequence>
<keyword evidence="2" id="KW-0732">Signal</keyword>
<reference evidence="3" key="1">
    <citation type="journal article" date="2017" name="Parasit. Vectors">
        <title>Sialotranscriptomics of Rhipicephalus zambeziensis reveals intricate expression profiles of secretory proteins and suggests tight temporal transcriptional regulation during blood-feeding.</title>
        <authorList>
            <person name="de Castro M.H."/>
            <person name="de Klerk D."/>
            <person name="Pienaar R."/>
            <person name="Rees D.J.G."/>
            <person name="Mans B.J."/>
        </authorList>
    </citation>
    <scope>NUCLEOTIDE SEQUENCE</scope>
    <source>
        <tissue evidence="3">Salivary glands</tissue>
    </source>
</reference>
<name>A0A224YZM7_9ACAR</name>
<protein>
    <recommendedName>
        <fullName evidence="4">8 kDa Amblyomma family member</fullName>
    </recommendedName>
</protein>
<evidence type="ECO:0000256" key="2">
    <source>
        <dbReference type="SAM" id="SignalP"/>
    </source>
</evidence>
<evidence type="ECO:0008006" key="4">
    <source>
        <dbReference type="Google" id="ProtNLM"/>
    </source>
</evidence>
<feature type="region of interest" description="Disordered" evidence="1">
    <location>
        <begin position="60"/>
        <end position="81"/>
    </location>
</feature>
<evidence type="ECO:0000313" key="3">
    <source>
        <dbReference type="EMBL" id="MAA20101.1"/>
    </source>
</evidence>
<feature type="signal peptide" evidence="2">
    <location>
        <begin position="1"/>
        <end position="22"/>
    </location>
</feature>
<proteinExistence type="predicted"/>
<dbReference type="AlphaFoldDB" id="A0A224YZM7"/>
<evidence type="ECO:0000256" key="1">
    <source>
        <dbReference type="SAM" id="MobiDB-lite"/>
    </source>
</evidence>
<dbReference type="EMBL" id="GFPF01008955">
    <property type="protein sequence ID" value="MAA20101.1"/>
    <property type="molecule type" value="Transcribed_RNA"/>
</dbReference>
<feature type="chain" id="PRO_5013279590" description="8 kDa Amblyomma family member" evidence="2">
    <location>
        <begin position="23"/>
        <end position="90"/>
    </location>
</feature>
<accession>A0A224YZM7</accession>